<dbReference type="NCBIfam" id="TIGR03101">
    <property type="entry name" value="hydr2_PEP"/>
    <property type="match status" value="1"/>
</dbReference>
<evidence type="ECO:0000259" key="1">
    <source>
        <dbReference type="Pfam" id="PF02129"/>
    </source>
</evidence>
<keyword evidence="3" id="KW-1185">Reference proteome</keyword>
<dbReference type="AlphaFoldDB" id="A0A6C1B4W9"/>
<dbReference type="RefSeq" id="WP_173766261.1">
    <property type="nucleotide sequence ID" value="NZ_CP048836.1"/>
</dbReference>
<reference evidence="2 3" key="1">
    <citation type="submission" date="2020-02" db="EMBL/GenBank/DDBJ databases">
        <title>Nitrogenibacter mangrovi gen. nov., sp. nov. isolated from mangrove sediment, a denitrifying betaproteobacterium.</title>
        <authorList>
            <person name="Liao H."/>
            <person name="Tian Y."/>
        </authorList>
    </citation>
    <scope>NUCLEOTIDE SEQUENCE [LARGE SCALE GENOMIC DNA]</scope>
    <source>
        <strain evidence="2 3">M9-3-2</strain>
    </source>
</reference>
<evidence type="ECO:0000313" key="2">
    <source>
        <dbReference type="EMBL" id="QID18527.1"/>
    </source>
</evidence>
<sequence>MSEQNARVSTARPMFLDLNGRRLFTLQIVPTGPITGALLYLPPFAEEMNRCRSHVVSQARALAARGYHTLILDPYGTGESEGEITDADWDAWRLDALEAARWLVAETSAPLTLWGIRTGALLAAELVASGDTPPLQQVLFWQPVLDGKLFLNQHLRLRIAAQMFTEGEKETGDTLRNRLNAGETLEIAGYPLTGRLAGQLGSLRMDASVEHLAQVPVCWLEVVAKAGQALALPSRKLIDTLGEAGGRVHVESVACPMIWQLHERAEAPQLETATLALLDTVAGAIQ</sequence>
<organism evidence="2 3">
    <name type="scientific">Nitrogeniibacter mangrovi</name>
    <dbReference type="NCBI Taxonomy" id="2016596"/>
    <lineage>
        <taxon>Bacteria</taxon>
        <taxon>Pseudomonadati</taxon>
        <taxon>Pseudomonadota</taxon>
        <taxon>Betaproteobacteria</taxon>
        <taxon>Rhodocyclales</taxon>
        <taxon>Zoogloeaceae</taxon>
        <taxon>Nitrogeniibacter</taxon>
    </lineage>
</organism>
<gene>
    <name evidence="2" type="ORF">G3580_13340</name>
</gene>
<dbReference type="SUPFAM" id="SSF53474">
    <property type="entry name" value="alpha/beta-Hydrolases"/>
    <property type="match status" value="1"/>
</dbReference>
<evidence type="ECO:0000313" key="3">
    <source>
        <dbReference type="Proteomes" id="UP000501991"/>
    </source>
</evidence>
<dbReference type="GO" id="GO:0016787">
    <property type="term" value="F:hydrolase activity"/>
    <property type="evidence" value="ECO:0007669"/>
    <property type="project" value="UniProtKB-KW"/>
</dbReference>
<dbReference type="KEGG" id="azq:G3580_13340"/>
<dbReference type="InterPro" id="IPR000383">
    <property type="entry name" value="Xaa-Pro-like_dom"/>
</dbReference>
<name>A0A6C1B4W9_9RHOO</name>
<protein>
    <submittedName>
        <fullName evidence="2">Hydrolase 2, exosortase A system-associated</fullName>
    </submittedName>
</protein>
<dbReference type="InterPro" id="IPR029058">
    <property type="entry name" value="AB_hydrolase_fold"/>
</dbReference>
<accession>A0A6C1B4W9</accession>
<feature type="domain" description="Xaa-Pro dipeptidyl-peptidase-like" evidence="1">
    <location>
        <begin position="29"/>
        <end position="106"/>
    </location>
</feature>
<keyword evidence="2" id="KW-0378">Hydrolase</keyword>
<dbReference type="Pfam" id="PF02129">
    <property type="entry name" value="Peptidase_S15"/>
    <property type="match status" value="1"/>
</dbReference>
<dbReference type="Gene3D" id="3.40.50.1820">
    <property type="entry name" value="alpha/beta hydrolase"/>
    <property type="match status" value="1"/>
</dbReference>
<proteinExistence type="predicted"/>
<dbReference type="EMBL" id="CP048836">
    <property type="protein sequence ID" value="QID18527.1"/>
    <property type="molecule type" value="Genomic_DNA"/>
</dbReference>
<dbReference type="Proteomes" id="UP000501991">
    <property type="component" value="Chromosome"/>
</dbReference>
<dbReference type="InterPro" id="IPR017532">
    <property type="entry name" value="Hydrolase-2_PEP"/>
</dbReference>